<dbReference type="PANTHER" id="PTHR38344">
    <property type="entry name" value="UPF0753 PROTEIN AQ_863"/>
    <property type="match status" value="1"/>
</dbReference>
<feature type="binding site" evidence="6">
    <location>
        <position position="345"/>
    </location>
    <ligand>
        <name>Zn(2+)</name>
        <dbReference type="ChEBI" id="CHEBI:29105"/>
    </ligand>
</feature>
<accession>A0A1H3WU10</accession>
<keyword evidence="4 6" id="KW-0862">Zinc</keyword>
<keyword evidence="2 6" id="KW-1003">Cell membrane</keyword>
<gene>
    <name evidence="6" type="primary">dabA</name>
    <name evidence="7" type="ORF">SAMN05444370_102129</name>
</gene>
<reference evidence="7 8" key="1">
    <citation type="submission" date="2016-10" db="EMBL/GenBank/DDBJ databases">
        <authorList>
            <person name="de Groot N.N."/>
        </authorList>
    </citation>
    <scope>NUCLEOTIDE SEQUENCE [LARGE SCALE GENOMIC DNA]</scope>
    <source>
        <strain evidence="7 8">DSM 15345</strain>
    </source>
</reference>
<feature type="binding site" evidence="6">
    <location>
        <position position="502"/>
    </location>
    <ligand>
        <name>Zn(2+)</name>
        <dbReference type="ChEBI" id="CHEBI:29105"/>
    </ligand>
</feature>
<dbReference type="STRING" id="89524.SAMN05444370_102129"/>
<dbReference type="AlphaFoldDB" id="A0A1H3WU10"/>
<dbReference type="Proteomes" id="UP000198703">
    <property type="component" value="Unassembled WGS sequence"/>
</dbReference>
<keyword evidence="1 6" id="KW-0813">Transport</keyword>
<proteinExistence type="inferred from homology"/>
<name>A0A1H3WU10_9RHOB</name>
<feature type="binding site" evidence="6">
    <location>
        <position position="347"/>
    </location>
    <ligand>
        <name>Zn(2+)</name>
        <dbReference type="ChEBI" id="CHEBI:29105"/>
    </ligand>
</feature>
<comment type="subcellular location">
    <subcellularLocation>
        <location evidence="6">Cell membrane</location>
        <topology evidence="6">Peripheral membrane protein</topology>
    </subcellularLocation>
</comment>
<evidence type="ECO:0000256" key="6">
    <source>
        <dbReference type="HAMAP-Rule" id="MF_01871"/>
    </source>
</evidence>
<dbReference type="GO" id="GO:0005886">
    <property type="term" value="C:plasma membrane"/>
    <property type="evidence" value="ECO:0007669"/>
    <property type="project" value="UniProtKB-SubCell"/>
</dbReference>
<comment type="similarity">
    <text evidence="6">Belongs to the inorganic carbon transporter (TC 9.A.2) DabA family.</text>
</comment>
<comment type="function">
    <text evidence="6">Part of an energy-coupled inorganic carbon pump.</text>
</comment>
<dbReference type="Pfam" id="PF10070">
    <property type="entry name" value="DabA"/>
    <property type="match status" value="1"/>
</dbReference>
<evidence type="ECO:0000313" key="8">
    <source>
        <dbReference type="Proteomes" id="UP000198703"/>
    </source>
</evidence>
<dbReference type="GO" id="GO:0008270">
    <property type="term" value="F:zinc ion binding"/>
    <property type="evidence" value="ECO:0007669"/>
    <property type="project" value="UniProtKB-UniRule"/>
</dbReference>
<comment type="subunit">
    <text evidence="6">Forms a complex with DabB.</text>
</comment>
<protein>
    <recommendedName>
        <fullName evidence="6">Probable inorganic carbon transporter subunit DabA</fullName>
    </recommendedName>
</protein>
<keyword evidence="3 6" id="KW-0479">Metal-binding</keyword>
<evidence type="ECO:0000256" key="4">
    <source>
        <dbReference type="ARBA" id="ARBA00022833"/>
    </source>
</evidence>
<dbReference type="HAMAP" id="MF_01871">
    <property type="entry name" value="DabA"/>
    <property type="match status" value="1"/>
</dbReference>
<organism evidence="7 8">
    <name type="scientific">Rubrimonas cliftonensis</name>
    <dbReference type="NCBI Taxonomy" id="89524"/>
    <lineage>
        <taxon>Bacteria</taxon>
        <taxon>Pseudomonadati</taxon>
        <taxon>Pseudomonadota</taxon>
        <taxon>Alphaproteobacteria</taxon>
        <taxon>Rhodobacterales</taxon>
        <taxon>Paracoccaceae</taxon>
        <taxon>Rubrimonas</taxon>
    </lineage>
</organism>
<keyword evidence="5 6" id="KW-0472">Membrane</keyword>
<dbReference type="EMBL" id="FNQM01000002">
    <property type="protein sequence ID" value="SDZ90619.1"/>
    <property type="molecule type" value="Genomic_DNA"/>
</dbReference>
<keyword evidence="8" id="KW-1185">Reference proteome</keyword>
<evidence type="ECO:0000256" key="1">
    <source>
        <dbReference type="ARBA" id="ARBA00022448"/>
    </source>
</evidence>
<sequence>MTNREDTQMLLQHTPPTPARVDAVLKAAEAAARAIPPAFPLDATVAANPFLGQTGEPFATACARLARVAGVRLTRPRADYAAEIVAGSVADEDLSAALEACEGLHPPIDLQTLKAACLGEGAAPAALPTVAELAARTGAVDWPTVIDRTVGLWAAGHFDRGQALWTPAPGRRAYDAWKAWATHDLTPEIAGLAGFCAHVADAPDTPERAILRAADGLGVTAAAAETAFHRLLMDFGGWAQHARWLLWRAELDGGTDGALTDLLAIRLLWEEALLAHAPQTQAGWAATVAAHEAPLTPTRDQMIDATLQDASERAHQRRLAAMLATAAATAAAAAPPRPALQAAFCIDVRSEIFRRALERQSPDVETVGFAGFFGLPVAHRDHGSDAAEAHLPALLRPTLASSSRAAPDAEQDARIAARAMRAWGRFRQAAVSSFAFVEAAGPLYGFKLVKDALGAKRQVEMGPPPRFETELDAGAKADAGAAVLKAMGLANAQAPLVLLIGHGAQVANNPHESAYHCGACGGYTGAVSARLLATLLNDPETRAGLAGRGVSLAPDAIFVGGLHDTTTDEVTLYVDDPAQGDAETLDAARVWLAAAGAETRAERAARLPNATPATVAARALDWAQVRPEWGLAGCAAFIAGPRAATAGADLAGRAFLHSYDWRRDEGGATLELILTAPVVVASWISLQYYGSAVAPEAFGGGDKLIHNVVGGIGVVEGNGGRLRAGLPTQALHDGERRTHEPLRLSVMIEAPQEAVTAVLERHPAVRALFDNGWMHLFALRDGRIAARYRPGLEWRDDVEVGLAA</sequence>
<evidence type="ECO:0000256" key="3">
    <source>
        <dbReference type="ARBA" id="ARBA00022723"/>
    </source>
</evidence>
<dbReference type="PANTHER" id="PTHR38344:SF1">
    <property type="entry name" value="INORGANIC CARBON TRANSPORTER SUBUNIT DABA-RELATED"/>
    <property type="match status" value="1"/>
</dbReference>
<dbReference type="InterPro" id="IPR018752">
    <property type="entry name" value="DabA"/>
</dbReference>
<comment type="cofactor">
    <cofactor evidence="6">
        <name>Zn(2+)</name>
        <dbReference type="ChEBI" id="CHEBI:29105"/>
    </cofactor>
</comment>
<evidence type="ECO:0000313" key="7">
    <source>
        <dbReference type="EMBL" id="SDZ90619.1"/>
    </source>
</evidence>
<evidence type="ECO:0000256" key="2">
    <source>
        <dbReference type="ARBA" id="ARBA00022475"/>
    </source>
</evidence>
<evidence type="ECO:0000256" key="5">
    <source>
        <dbReference type="ARBA" id="ARBA00023136"/>
    </source>
</evidence>
<feature type="binding site" evidence="6">
    <location>
        <position position="517"/>
    </location>
    <ligand>
        <name>Zn(2+)</name>
        <dbReference type="ChEBI" id="CHEBI:29105"/>
    </ligand>
</feature>